<accession>A0A8J3DAD8</accession>
<keyword evidence="5" id="KW-1185">Reference proteome</keyword>
<dbReference type="Proteomes" id="UP000642829">
    <property type="component" value="Unassembled WGS sequence"/>
</dbReference>
<dbReference type="NCBIfam" id="TIGR02601">
    <property type="entry name" value="autotrns_rpt"/>
    <property type="match status" value="1"/>
</dbReference>
<dbReference type="EMBL" id="BMXG01000009">
    <property type="protein sequence ID" value="GHC01724.1"/>
    <property type="molecule type" value="Genomic_DNA"/>
</dbReference>
<keyword evidence="2" id="KW-1133">Transmembrane helix</keyword>
<dbReference type="AlphaFoldDB" id="A0A8J3DAD8"/>
<reference evidence="4" key="2">
    <citation type="submission" date="2020-09" db="EMBL/GenBank/DDBJ databases">
        <authorList>
            <person name="Sun Q."/>
            <person name="Kim S."/>
        </authorList>
    </citation>
    <scope>NUCLEOTIDE SEQUENCE</scope>
    <source>
        <strain evidence="4">KCTC 12870</strain>
    </source>
</reference>
<gene>
    <name evidence="4" type="ORF">GCM10007047_17890</name>
</gene>
<feature type="signal peptide" evidence="3">
    <location>
        <begin position="1"/>
        <end position="28"/>
    </location>
</feature>
<comment type="caution">
    <text evidence="4">The sequence shown here is derived from an EMBL/GenBank/DDBJ whole genome shotgun (WGS) entry which is preliminary data.</text>
</comment>
<feature type="chain" id="PRO_5035197187" description="PEP-CTERM protein-sorting domain-containing protein" evidence="3">
    <location>
        <begin position="29"/>
        <end position="379"/>
    </location>
</feature>
<sequence>MKKPIPHTLTLSLITVALHMATAPSLQAVNYTWNNSGTDWNSDASWNSSSGTFPNSGGDLAIFSSSAANNPHINSSISISRMTANSSSASGYTLSSSNAGVSLTLGSNGTGISSAINYTPTVGIFTIDAPIIFGASGGTTQSVNVNSASSSVFGNVIINGAVTTPNAITLNKSGTGWLTLTSASNAWSGDIQVSDGTLALSGAGILGSGNLLMNSGTFDLSGISSGSFNHSASLLGTGSIVGGGKTLGVNGLNPNTNLALDDVTLSLSGTSIFGFSNPTFQAGTFDTVIGVDSSVEFSGTLELNFSGGIYSIGSSAQIFNAQSYTGDFSDIDFTGLDVGQSATFNPLTGTVTIIPEANSYALLFGCGTFLFLFWKRRKN</sequence>
<dbReference type="InterPro" id="IPR013425">
    <property type="entry name" value="Autotrns_rpt"/>
</dbReference>
<evidence type="ECO:0008006" key="6">
    <source>
        <dbReference type="Google" id="ProtNLM"/>
    </source>
</evidence>
<evidence type="ECO:0000256" key="1">
    <source>
        <dbReference type="ARBA" id="ARBA00022729"/>
    </source>
</evidence>
<feature type="transmembrane region" description="Helical" evidence="2">
    <location>
        <begin position="357"/>
        <end position="374"/>
    </location>
</feature>
<keyword evidence="1 3" id="KW-0732">Signal</keyword>
<reference evidence="4" key="1">
    <citation type="journal article" date="2014" name="Int. J. Syst. Evol. Microbiol.">
        <title>Complete genome sequence of Corynebacterium casei LMG S-19264T (=DSM 44701T), isolated from a smear-ripened cheese.</title>
        <authorList>
            <consortium name="US DOE Joint Genome Institute (JGI-PGF)"/>
            <person name="Walter F."/>
            <person name="Albersmeier A."/>
            <person name="Kalinowski J."/>
            <person name="Ruckert C."/>
        </authorList>
    </citation>
    <scope>NUCLEOTIDE SEQUENCE</scope>
    <source>
        <strain evidence="4">KCTC 12870</strain>
    </source>
</reference>
<evidence type="ECO:0000313" key="4">
    <source>
        <dbReference type="EMBL" id="GHC01724.1"/>
    </source>
</evidence>
<evidence type="ECO:0000256" key="3">
    <source>
        <dbReference type="SAM" id="SignalP"/>
    </source>
</evidence>
<protein>
    <recommendedName>
        <fullName evidence="6">PEP-CTERM protein-sorting domain-containing protein</fullName>
    </recommendedName>
</protein>
<organism evidence="4 5">
    <name type="scientific">Cerasicoccus arenae</name>
    <dbReference type="NCBI Taxonomy" id="424488"/>
    <lineage>
        <taxon>Bacteria</taxon>
        <taxon>Pseudomonadati</taxon>
        <taxon>Verrucomicrobiota</taxon>
        <taxon>Opitutia</taxon>
        <taxon>Puniceicoccales</taxon>
        <taxon>Cerasicoccaceae</taxon>
        <taxon>Cerasicoccus</taxon>
    </lineage>
</organism>
<keyword evidence="2" id="KW-0472">Membrane</keyword>
<dbReference type="RefSeq" id="WP_189514229.1">
    <property type="nucleotide sequence ID" value="NZ_BMXG01000009.1"/>
</dbReference>
<evidence type="ECO:0000256" key="2">
    <source>
        <dbReference type="SAM" id="Phobius"/>
    </source>
</evidence>
<keyword evidence="2" id="KW-0812">Transmembrane</keyword>
<name>A0A8J3DAD8_9BACT</name>
<dbReference type="Pfam" id="PF12951">
    <property type="entry name" value="PATR"/>
    <property type="match status" value="1"/>
</dbReference>
<proteinExistence type="predicted"/>
<evidence type="ECO:0000313" key="5">
    <source>
        <dbReference type="Proteomes" id="UP000642829"/>
    </source>
</evidence>